<evidence type="ECO:0000256" key="2">
    <source>
        <dbReference type="ARBA" id="ARBA00004413"/>
    </source>
</evidence>
<dbReference type="GO" id="GO:0006935">
    <property type="term" value="P:chemotaxis"/>
    <property type="evidence" value="ECO:0007669"/>
    <property type="project" value="UniProtKB-KW"/>
</dbReference>
<gene>
    <name evidence="13" type="ORF">METZ01_LOCUS93742</name>
</gene>
<dbReference type="Pfam" id="PF01706">
    <property type="entry name" value="FliG_C"/>
    <property type="match status" value="1"/>
</dbReference>
<dbReference type="PANTHER" id="PTHR30534:SF0">
    <property type="entry name" value="FLAGELLAR MOTOR SWITCH PROTEIN FLIG"/>
    <property type="match status" value="1"/>
</dbReference>
<comment type="similarity">
    <text evidence="3">Belongs to the FliG family.</text>
</comment>
<dbReference type="EMBL" id="UINC01009102">
    <property type="protein sequence ID" value="SVA40888.1"/>
    <property type="molecule type" value="Genomic_DNA"/>
</dbReference>
<evidence type="ECO:0000259" key="10">
    <source>
        <dbReference type="Pfam" id="PF01706"/>
    </source>
</evidence>
<evidence type="ECO:0000256" key="4">
    <source>
        <dbReference type="ARBA" id="ARBA00021870"/>
    </source>
</evidence>
<keyword evidence="8" id="KW-0472">Membrane</keyword>
<keyword evidence="7" id="KW-0283">Flagellar rotation</keyword>
<dbReference type="GO" id="GO:0009425">
    <property type="term" value="C:bacterial-type flagellum basal body"/>
    <property type="evidence" value="ECO:0007669"/>
    <property type="project" value="UniProtKB-SubCell"/>
</dbReference>
<comment type="subcellular location">
    <subcellularLocation>
        <location evidence="1">Bacterial flagellum basal body</location>
    </subcellularLocation>
    <subcellularLocation>
        <location evidence="2">Cell membrane</location>
        <topology evidence="2">Peripheral membrane protein</topology>
        <orientation evidence="2">Cytoplasmic side</orientation>
    </subcellularLocation>
</comment>
<dbReference type="Pfam" id="PF14842">
    <property type="entry name" value="FliG_N"/>
    <property type="match status" value="1"/>
</dbReference>
<dbReference type="InterPro" id="IPR011002">
    <property type="entry name" value="FliG_a-hlx"/>
</dbReference>
<sequence>MINDYHMLSGLQKVAILFSVVGESLAMSLVKGLSKTEIRKIRSTSRSMGTVSFVVKKRVMEEFYFGFLSEQLDDDTSDEGPIQPFEFLTNLNDEQLIALLDKEETPVIAMILAQLEPDKKMLILNKLEPTLKGEVLIELGSLGDIPLEGIIEVGARLKEKSTYLPRTAEFSRGGAKEIADMLGDMSSKEQERYMQTLQNEDPDLYAAVKMFFLTFDDIIEKFPSDVQRTLFVGFDLGKLAYAVKGLDQEVIDGIIETQPAKRQAMFEPIEGPVTKREVDEARKEIVAAAKELEKSGELNIEDILSGGEMVE</sequence>
<dbReference type="InterPro" id="IPR023087">
    <property type="entry name" value="Flg_Motor_Flig_C"/>
</dbReference>
<evidence type="ECO:0000259" key="11">
    <source>
        <dbReference type="Pfam" id="PF14841"/>
    </source>
</evidence>
<dbReference type="PANTHER" id="PTHR30534">
    <property type="entry name" value="FLAGELLAR MOTOR SWITCH PROTEIN FLIG"/>
    <property type="match status" value="1"/>
</dbReference>
<proteinExistence type="inferred from homology"/>
<dbReference type="PRINTS" id="PR00954">
    <property type="entry name" value="FLGMOTORFLIG"/>
</dbReference>
<feature type="domain" description="Flagellar motor switch protein FliG C-terminal" evidence="10">
    <location>
        <begin position="196"/>
        <end position="300"/>
    </location>
</feature>
<dbReference type="InterPro" id="IPR028263">
    <property type="entry name" value="FliG_N"/>
</dbReference>
<keyword evidence="9" id="KW-0975">Bacterial flagellum</keyword>
<dbReference type="GO" id="GO:0071973">
    <property type="term" value="P:bacterial-type flagellum-dependent cell motility"/>
    <property type="evidence" value="ECO:0007669"/>
    <property type="project" value="InterPro"/>
</dbReference>
<feature type="domain" description="Flagellar motor switch protein FliG N-terminal" evidence="12">
    <location>
        <begin position="8"/>
        <end position="67"/>
    </location>
</feature>
<dbReference type="GO" id="GO:0003774">
    <property type="term" value="F:cytoskeletal motor activity"/>
    <property type="evidence" value="ECO:0007669"/>
    <property type="project" value="InterPro"/>
</dbReference>
<dbReference type="InterPro" id="IPR032779">
    <property type="entry name" value="FliG_M"/>
</dbReference>
<dbReference type="Pfam" id="PF14841">
    <property type="entry name" value="FliG_M"/>
    <property type="match status" value="1"/>
</dbReference>
<evidence type="ECO:0000256" key="1">
    <source>
        <dbReference type="ARBA" id="ARBA00004117"/>
    </source>
</evidence>
<dbReference type="InterPro" id="IPR000090">
    <property type="entry name" value="Flg_Motor_Flig"/>
</dbReference>
<evidence type="ECO:0000313" key="13">
    <source>
        <dbReference type="EMBL" id="SVA40888.1"/>
    </source>
</evidence>
<keyword evidence="5" id="KW-1003">Cell membrane</keyword>
<evidence type="ECO:0000256" key="7">
    <source>
        <dbReference type="ARBA" id="ARBA00022779"/>
    </source>
</evidence>
<dbReference type="AlphaFoldDB" id="A0A381VM88"/>
<name>A0A381VM88_9ZZZZ</name>
<organism evidence="13">
    <name type="scientific">marine metagenome</name>
    <dbReference type="NCBI Taxonomy" id="408172"/>
    <lineage>
        <taxon>unclassified sequences</taxon>
        <taxon>metagenomes</taxon>
        <taxon>ecological metagenomes</taxon>
    </lineage>
</organism>
<protein>
    <recommendedName>
        <fullName evidence="4">Flagellar motor switch protein FliG</fullName>
    </recommendedName>
</protein>
<dbReference type="Gene3D" id="1.10.220.30">
    <property type="match status" value="3"/>
</dbReference>
<evidence type="ECO:0000256" key="9">
    <source>
        <dbReference type="ARBA" id="ARBA00023143"/>
    </source>
</evidence>
<dbReference type="SUPFAM" id="SSF48029">
    <property type="entry name" value="FliG"/>
    <property type="match status" value="2"/>
</dbReference>
<dbReference type="GO" id="GO:0005886">
    <property type="term" value="C:plasma membrane"/>
    <property type="evidence" value="ECO:0007669"/>
    <property type="project" value="UniProtKB-SubCell"/>
</dbReference>
<feature type="domain" description="Flagellar motor switch protein FliG middle" evidence="11">
    <location>
        <begin position="94"/>
        <end position="162"/>
    </location>
</feature>
<evidence type="ECO:0000256" key="8">
    <source>
        <dbReference type="ARBA" id="ARBA00023136"/>
    </source>
</evidence>
<evidence type="ECO:0000259" key="12">
    <source>
        <dbReference type="Pfam" id="PF14842"/>
    </source>
</evidence>
<evidence type="ECO:0000256" key="6">
    <source>
        <dbReference type="ARBA" id="ARBA00022500"/>
    </source>
</evidence>
<accession>A0A381VM88</accession>
<keyword evidence="6" id="KW-0145">Chemotaxis</keyword>
<evidence type="ECO:0000256" key="3">
    <source>
        <dbReference type="ARBA" id="ARBA00010299"/>
    </source>
</evidence>
<reference evidence="13" key="1">
    <citation type="submission" date="2018-05" db="EMBL/GenBank/DDBJ databases">
        <authorList>
            <person name="Lanie J.A."/>
            <person name="Ng W.-L."/>
            <person name="Kazmierczak K.M."/>
            <person name="Andrzejewski T.M."/>
            <person name="Davidsen T.M."/>
            <person name="Wayne K.J."/>
            <person name="Tettelin H."/>
            <person name="Glass J.I."/>
            <person name="Rusch D."/>
            <person name="Podicherti R."/>
            <person name="Tsui H.-C.T."/>
            <person name="Winkler M.E."/>
        </authorList>
    </citation>
    <scope>NUCLEOTIDE SEQUENCE</scope>
</reference>
<evidence type="ECO:0000256" key="5">
    <source>
        <dbReference type="ARBA" id="ARBA00022475"/>
    </source>
</evidence>